<dbReference type="GO" id="GO:0005525">
    <property type="term" value="F:GTP binding"/>
    <property type="evidence" value="ECO:0007669"/>
    <property type="project" value="InterPro"/>
</dbReference>
<dbReference type="PROSITE" id="PS51419">
    <property type="entry name" value="RAB"/>
    <property type="match status" value="1"/>
</dbReference>
<evidence type="ECO:0000313" key="3">
    <source>
        <dbReference type="Proteomes" id="UP000195602"/>
    </source>
</evidence>
<evidence type="ECO:0000256" key="1">
    <source>
        <dbReference type="ARBA" id="ARBA00022741"/>
    </source>
</evidence>
<dbReference type="Proteomes" id="UP000195602">
    <property type="component" value="Unassembled WGS sequence"/>
</dbReference>
<dbReference type="InterPro" id="IPR027417">
    <property type="entry name" value="P-loop_NTPase"/>
</dbReference>
<dbReference type="SUPFAM" id="SSF52540">
    <property type="entry name" value="P-loop containing nucleoside triphosphate hydrolases"/>
    <property type="match status" value="1"/>
</dbReference>
<dbReference type="NCBIfam" id="TIGR00231">
    <property type="entry name" value="small_GTP"/>
    <property type="match status" value="1"/>
</dbReference>
<proteinExistence type="predicted"/>
<protein>
    <submittedName>
        <fullName evidence="2">Rab family GTPase</fullName>
    </submittedName>
</protein>
<dbReference type="SMART" id="SM00175">
    <property type="entry name" value="RAB"/>
    <property type="match status" value="1"/>
</dbReference>
<dbReference type="PROSITE" id="PS51421">
    <property type="entry name" value="RAS"/>
    <property type="match status" value="1"/>
</dbReference>
<dbReference type="FunFam" id="3.40.50.300:FF:000808">
    <property type="entry name" value="Small GTP-binding protein, putative"/>
    <property type="match status" value="1"/>
</dbReference>
<organism evidence="2 3">
    <name type="scientific">Clavispora lusitaniae</name>
    <name type="common">Candida lusitaniae</name>
    <dbReference type="NCBI Taxonomy" id="36911"/>
    <lineage>
        <taxon>Eukaryota</taxon>
        <taxon>Fungi</taxon>
        <taxon>Dikarya</taxon>
        <taxon>Ascomycota</taxon>
        <taxon>Saccharomycotina</taxon>
        <taxon>Pichiomycetes</taxon>
        <taxon>Metschnikowiaceae</taxon>
        <taxon>Clavispora</taxon>
    </lineage>
</organism>
<keyword evidence="1" id="KW-0547">Nucleotide-binding</keyword>
<name>A0AA91Q3I2_CLALS</name>
<reference evidence="2 3" key="1">
    <citation type="submission" date="2017-04" db="EMBL/GenBank/DDBJ databases">
        <title>Draft genome of the yeast Clavispora lusitaniae type strain CBS 6936.</title>
        <authorList>
            <person name="Durrens P."/>
            <person name="Klopp C."/>
            <person name="Biteau N."/>
            <person name="Fitton-Ouhabi V."/>
            <person name="Dementhon K."/>
            <person name="Accoceberry I."/>
            <person name="Sherman D.J."/>
            <person name="Noel T."/>
        </authorList>
    </citation>
    <scope>NUCLEOTIDE SEQUENCE [LARGE SCALE GENOMIC DNA]</scope>
    <source>
        <strain evidence="2 3">CBS 6936</strain>
    </source>
</reference>
<dbReference type="GO" id="GO:0003924">
    <property type="term" value="F:GTPase activity"/>
    <property type="evidence" value="ECO:0007669"/>
    <property type="project" value="InterPro"/>
</dbReference>
<dbReference type="Pfam" id="PF00071">
    <property type="entry name" value="Ras"/>
    <property type="match status" value="1"/>
</dbReference>
<dbReference type="KEGG" id="clus:A9F13_02g00858"/>
<dbReference type="InterPro" id="IPR005225">
    <property type="entry name" value="Small_GTP-bd"/>
</dbReference>
<dbReference type="PANTHER" id="PTHR47978">
    <property type="match status" value="1"/>
</dbReference>
<dbReference type="PRINTS" id="PR00449">
    <property type="entry name" value="RASTRNSFRMNG"/>
</dbReference>
<evidence type="ECO:0000313" key="2">
    <source>
        <dbReference type="EMBL" id="OVF10290.1"/>
    </source>
</evidence>
<accession>A0AA91Q3I2</accession>
<dbReference type="Gene3D" id="3.40.50.300">
    <property type="entry name" value="P-loop containing nucleotide triphosphate hydrolases"/>
    <property type="match status" value="1"/>
</dbReference>
<dbReference type="AlphaFoldDB" id="A0AA91Q3I2"/>
<dbReference type="CDD" id="cd00154">
    <property type="entry name" value="Rab"/>
    <property type="match status" value="1"/>
</dbReference>
<dbReference type="SMART" id="SM00174">
    <property type="entry name" value="RHO"/>
    <property type="match status" value="1"/>
</dbReference>
<dbReference type="EMBL" id="LYUB02000002">
    <property type="protein sequence ID" value="OVF10290.1"/>
    <property type="molecule type" value="Genomic_DNA"/>
</dbReference>
<comment type="caution">
    <text evidence="2">The sequence shown here is derived from an EMBL/GenBank/DDBJ whole genome shotgun (WGS) entry which is preliminary data.</text>
</comment>
<sequence length="188" mass="20694">MAPSYKIVLLGDSSVGKTSLVHRFISDAFDAHSANTIGAAFISKEHTSNGKTVKLEIWDTAGQERYKSLTPMYYRSAKVALVCFDLSCPESSFERAHYWVEQLAVSGPSDIRIKMVGNKSDLASDADLSTIEAYCAEHEIPLLFTSAKDGKGVKDLFDGIVAETSDEIFEEAEEPPILTMRVRESKCC</sequence>
<gene>
    <name evidence="2" type="ORF">A9F13_02g00858</name>
</gene>
<dbReference type="InterPro" id="IPR001806">
    <property type="entry name" value="Small_GTPase"/>
</dbReference>
<dbReference type="SMART" id="SM00173">
    <property type="entry name" value="RAS"/>
    <property type="match status" value="1"/>
</dbReference>